<evidence type="ECO:0000256" key="1">
    <source>
        <dbReference type="SAM" id="MobiDB-lite"/>
    </source>
</evidence>
<feature type="region of interest" description="Disordered" evidence="1">
    <location>
        <begin position="30"/>
        <end position="51"/>
    </location>
</feature>
<dbReference type="AlphaFoldDB" id="A0A2S4UFL6"/>
<dbReference type="Proteomes" id="UP000238274">
    <property type="component" value="Unassembled WGS sequence"/>
</dbReference>
<sequence length="328" mass="36303">MKEDDHEHDTVTDLLALRLSSVPFHDVAPHDHVGSTSKGDRSTNEVTQEGESIVPDRWVPQLATISFVGPIFAIHPSNGIFSAHIPLLSLDSHITSLTLIVLPDTLVVGKLPDDTLVNCANPPSNWLIVCPFLSASASISFPNLRETKIFELTICFDYFKSGEICMISDELAIVAQSLYSQGEEMQGNEIRMSQAIFTGYISTIVPSDRVGWIYSNIKKTYETREESMTVANNPEAWHCAEVCSQVRVTLADVEWLDVSVELGVKSSSNPIGWVHARNHLVSFKCRPSKSNLDHSRVLHYATTLPLVGQLIAIQPATIDSMLTFFIQL</sequence>
<gene>
    <name evidence="2" type="ORF">PSHT_15364</name>
</gene>
<dbReference type="EMBL" id="PKSM01000385">
    <property type="protein sequence ID" value="POV96070.1"/>
    <property type="molecule type" value="Genomic_DNA"/>
</dbReference>
<name>A0A2S4UFL6_9BASI</name>
<comment type="caution">
    <text evidence="2">The sequence shown here is derived from an EMBL/GenBank/DDBJ whole genome shotgun (WGS) entry which is preliminary data.</text>
</comment>
<keyword evidence="3" id="KW-1185">Reference proteome</keyword>
<organism evidence="2 3">
    <name type="scientific">Puccinia striiformis</name>
    <dbReference type="NCBI Taxonomy" id="27350"/>
    <lineage>
        <taxon>Eukaryota</taxon>
        <taxon>Fungi</taxon>
        <taxon>Dikarya</taxon>
        <taxon>Basidiomycota</taxon>
        <taxon>Pucciniomycotina</taxon>
        <taxon>Pucciniomycetes</taxon>
        <taxon>Pucciniales</taxon>
        <taxon>Pucciniaceae</taxon>
        <taxon>Puccinia</taxon>
    </lineage>
</organism>
<dbReference type="VEuPathDB" id="FungiDB:PSTT_01086"/>
<reference evidence="3" key="2">
    <citation type="journal article" date="2018" name="BMC Genomics">
        <title>Genomic insights into host adaptation between the wheat stripe rust pathogen (Puccinia striiformis f. sp. tritici) and the barley stripe rust pathogen (Puccinia striiformis f. sp. hordei).</title>
        <authorList>
            <person name="Xia C."/>
            <person name="Wang M."/>
            <person name="Yin C."/>
            <person name="Cornejo O.E."/>
            <person name="Hulbert S.H."/>
            <person name="Chen X."/>
        </authorList>
    </citation>
    <scope>NUCLEOTIDE SEQUENCE [LARGE SCALE GENOMIC DNA]</scope>
    <source>
        <strain evidence="3">93TX-2</strain>
    </source>
</reference>
<evidence type="ECO:0000313" key="3">
    <source>
        <dbReference type="Proteomes" id="UP000238274"/>
    </source>
</evidence>
<dbReference type="OrthoDB" id="2503166at2759"/>
<feature type="compositionally biased region" description="Basic and acidic residues" evidence="1">
    <location>
        <begin position="30"/>
        <end position="43"/>
    </location>
</feature>
<evidence type="ECO:0000313" key="2">
    <source>
        <dbReference type="EMBL" id="POV96070.1"/>
    </source>
</evidence>
<dbReference type="VEuPathDB" id="FungiDB:PSHT_15364"/>
<reference evidence="3" key="3">
    <citation type="journal article" date="2018" name="Mol. Plant Microbe Interact.">
        <title>Genome sequence resources for the wheat stripe rust pathogen (Puccinia striiformis f. sp. tritici) and the barley stripe rust pathogen (Puccinia striiformis f. sp. hordei).</title>
        <authorList>
            <person name="Xia C."/>
            <person name="Wang M."/>
            <person name="Yin C."/>
            <person name="Cornejo O.E."/>
            <person name="Hulbert S.H."/>
            <person name="Chen X."/>
        </authorList>
    </citation>
    <scope>NUCLEOTIDE SEQUENCE [LARGE SCALE GENOMIC DNA]</scope>
    <source>
        <strain evidence="3">93TX-2</strain>
    </source>
</reference>
<protein>
    <submittedName>
        <fullName evidence="2">Uncharacterized protein</fullName>
    </submittedName>
</protein>
<reference evidence="2 3" key="1">
    <citation type="submission" date="2017-12" db="EMBL/GenBank/DDBJ databases">
        <title>Gene loss provides genomic basis for host adaptation in cereal stripe rust fungi.</title>
        <authorList>
            <person name="Xia C."/>
        </authorList>
    </citation>
    <scope>NUCLEOTIDE SEQUENCE [LARGE SCALE GENOMIC DNA]</scope>
    <source>
        <strain evidence="2 3">93TX-2</strain>
    </source>
</reference>
<proteinExistence type="predicted"/>
<accession>A0A2S4UFL6</accession>